<organism evidence="3 4">
    <name type="scientific">Streptomyces hirsutus</name>
    <dbReference type="NCBI Taxonomy" id="35620"/>
    <lineage>
        <taxon>Bacteria</taxon>
        <taxon>Bacillati</taxon>
        <taxon>Actinomycetota</taxon>
        <taxon>Actinomycetes</taxon>
        <taxon>Kitasatosporales</taxon>
        <taxon>Streptomycetaceae</taxon>
        <taxon>Streptomyces</taxon>
    </lineage>
</organism>
<reference evidence="3 4" key="1">
    <citation type="submission" date="2022-10" db="EMBL/GenBank/DDBJ databases">
        <title>The complete genomes of actinobacterial strains from the NBC collection.</title>
        <authorList>
            <person name="Joergensen T.S."/>
            <person name="Alvarez Arevalo M."/>
            <person name="Sterndorff E.B."/>
            <person name="Faurdal D."/>
            <person name="Vuksanovic O."/>
            <person name="Mourched A.-S."/>
            <person name="Charusanti P."/>
            <person name="Shaw S."/>
            <person name="Blin K."/>
            <person name="Weber T."/>
        </authorList>
    </citation>
    <scope>NUCLEOTIDE SEQUENCE [LARGE SCALE GENOMIC DNA]</scope>
    <source>
        <strain evidence="3 4">NBC 01753</strain>
    </source>
</reference>
<evidence type="ECO:0000256" key="2">
    <source>
        <dbReference type="SAM" id="Phobius"/>
    </source>
</evidence>
<feature type="transmembrane region" description="Helical" evidence="2">
    <location>
        <begin position="91"/>
        <end position="111"/>
    </location>
</feature>
<dbReference type="EMBL" id="CP109134">
    <property type="protein sequence ID" value="WSD07520.1"/>
    <property type="molecule type" value="Genomic_DNA"/>
</dbReference>
<feature type="region of interest" description="Disordered" evidence="1">
    <location>
        <begin position="1"/>
        <end position="33"/>
    </location>
</feature>
<keyword evidence="2" id="KW-1133">Transmembrane helix</keyword>
<name>A0ABZ1GNL8_9ACTN</name>
<evidence type="ECO:0000256" key="1">
    <source>
        <dbReference type="SAM" id="MobiDB-lite"/>
    </source>
</evidence>
<protein>
    <recommendedName>
        <fullName evidence="5">DUF3040 domain-containing protein</fullName>
    </recommendedName>
</protein>
<keyword evidence="2" id="KW-0812">Transmembrane</keyword>
<proteinExistence type="predicted"/>
<feature type="compositionally biased region" description="Polar residues" evidence="1">
    <location>
        <begin position="13"/>
        <end position="22"/>
    </location>
</feature>
<evidence type="ECO:0000313" key="3">
    <source>
        <dbReference type="EMBL" id="WSD07520.1"/>
    </source>
</evidence>
<dbReference type="GeneID" id="91544573"/>
<sequence>MGDRGGKPEQESGVENNLSGNVNGPVGQFGTVHGSVHMHWSGRTPDPDKLARRMAKAFRKEAEAREAAEAEEAHQAELAELEARASTRMRCAGLCLVLAFASCLTFGFLAGHWAAPVVLSIVGAIVLFRWIAPAAYLEDEEPEPEVGEETSDAWETYETWEYSESWEVWEED</sequence>
<dbReference type="RefSeq" id="WP_326753558.1">
    <property type="nucleotide sequence ID" value="NZ_CP109134.1"/>
</dbReference>
<keyword evidence="4" id="KW-1185">Reference proteome</keyword>
<gene>
    <name evidence="3" type="ORF">OIE73_18355</name>
</gene>
<evidence type="ECO:0008006" key="5">
    <source>
        <dbReference type="Google" id="ProtNLM"/>
    </source>
</evidence>
<evidence type="ECO:0000313" key="4">
    <source>
        <dbReference type="Proteomes" id="UP001335325"/>
    </source>
</evidence>
<keyword evidence="2" id="KW-0472">Membrane</keyword>
<dbReference type="Proteomes" id="UP001335325">
    <property type="component" value="Chromosome"/>
</dbReference>
<accession>A0ABZ1GNL8</accession>
<feature type="compositionally biased region" description="Basic and acidic residues" evidence="1">
    <location>
        <begin position="1"/>
        <end position="10"/>
    </location>
</feature>